<reference evidence="10 11" key="1">
    <citation type="submission" date="2020-08" db="EMBL/GenBank/DDBJ databases">
        <title>Genomic Encyclopedia of Archaeal and Bacterial Type Strains, Phase II (KMG-II): from individual species to whole genera.</title>
        <authorList>
            <person name="Goeker M."/>
        </authorList>
    </citation>
    <scope>NUCLEOTIDE SEQUENCE [LARGE SCALE GENOMIC DNA]</scope>
    <source>
        <strain evidence="10 11">5AG</strain>
    </source>
</reference>
<dbReference type="Gene3D" id="1.20.1260.30">
    <property type="match status" value="1"/>
</dbReference>
<dbReference type="AlphaFoldDB" id="A0A7W5K5F1"/>
<dbReference type="SUPFAM" id="SSF53335">
    <property type="entry name" value="S-adenosyl-L-methionine-dependent methyltransferases"/>
    <property type="match status" value="1"/>
</dbReference>
<evidence type="ECO:0000313" key="11">
    <source>
        <dbReference type="Proteomes" id="UP000553442"/>
    </source>
</evidence>
<keyword evidence="5" id="KW-0949">S-adenosyl-L-methionine</keyword>
<evidence type="ECO:0000256" key="5">
    <source>
        <dbReference type="ARBA" id="ARBA00022691"/>
    </source>
</evidence>
<feature type="domain" description="DNA methylase adenine-specific" evidence="8">
    <location>
        <begin position="108"/>
        <end position="418"/>
    </location>
</feature>
<dbReference type="GO" id="GO:0008170">
    <property type="term" value="F:N-methyltransferase activity"/>
    <property type="evidence" value="ECO:0007669"/>
    <property type="project" value="InterPro"/>
</dbReference>
<dbReference type="PRINTS" id="PR00507">
    <property type="entry name" value="N12N6MTFRASE"/>
</dbReference>
<evidence type="ECO:0000256" key="1">
    <source>
        <dbReference type="ARBA" id="ARBA00006594"/>
    </source>
</evidence>
<evidence type="ECO:0000256" key="6">
    <source>
        <dbReference type="ARBA" id="ARBA00022747"/>
    </source>
</evidence>
<dbReference type="Pfam" id="PF02384">
    <property type="entry name" value="N6_Mtase"/>
    <property type="match status" value="1"/>
</dbReference>
<dbReference type="PANTHER" id="PTHR42933:SF4">
    <property type="entry name" value="TYPE I RESTRICTION ENZYME ECOKI METHYLASE SUBUNIT"/>
    <property type="match status" value="1"/>
</dbReference>
<organism evidence="10 11">
    <name type="scientific">Halomonas campaniensis</name>
    <dbReference type="NCBI Taxonomy" id="213554"/>
    <lineage>
        <taxon>Bacteria</taxon>
        <taxon>Pseudomonadati</taxon>
        <taxon>Pseudomonadota</taxon>
        <taxon>Gammaproteobacteria</taxon>
        <taxon>Oceanospirillales</taxon>
        <taxon>Halomonadaceae</taxon>
        <taxon>Halomonas</taxon>
    </lineage>
</organism>
<name>A0A7W5K5F1_9GAMM</name>
<dbReference type="Gene3D" id="3.40.50.150">
    <property type="entry name" value="Vaccinia Virus protein VP39"/>
    <property type="match status" value="1"/>
</dbReference>
<feature type="domain" description="N6 adenine-specific DNA methyltransferase N-terminal" evidence="9">
    <location>
        <begin position="2"/>
        <end position="96"/>
    </location>
</feature>
<dbReference type="GO" id="GO:0032259">
    <property type="term" value="P:methylation"/>
    <property type="evidence" value="ECO:0007669"/>
    <property type="project" value="UniProtKB-KW"/>
</dbReference>
<evidence type="ECO:0000256" key="3">
    <source>
        <dbReference type="ARBA" id="ARBA00022603"/>
    </source>
</evidence>
<accession>A0A7W5K5F1</accession>
<comment type="catalytic activity">
    <reaction evidence="7">
        <text>a 2'-deoxyadenosine in DNA + S-adenosyl-L-methionine = an N(6)-methyl-2'-deoxyadenosine in DNA + S-adenosyl-L-homocysteine + H(+)</text>
        <dbReference type="Rhea" id="RHEA:15197"/>
        <dbReference type="Rhea" id="RHEA-COMP:12418"/>
        <dbReference type="Rhea" id="RHEA-COMP:12419"/>
        <dbReference type="ChEBI" id="CHEBI:15378"/>
        <dbReference type="ChEBI" id="CHEBI:57856"/>
        <dbReference type="ChEBI" id="CHEBI:59789"/>
        <dbReference type="ChEBI" id="CHEBI:90615"/>
        <dbReference type="ChEBI" id="CHEBI:90616"/>
        <dbReference type="EC" id="2.1.1.72"/>
    </reaction>
</comment>
<keyword evidence="11" id="KW-1185">Reference proteome</keyword>
<dbReference type="Pfam" id="PF12161">
    <property type="entry name" value="HsdM_N"/>
    <property type="match status" value="1"/>
</dbReference>
<evidence type="ECO:0000259" key="8">
    <source>
        <dbReference type="Pfam" id="PF02384"/>
    </source>
</evidence>
<evidence type="ECO:0000259" key="9">
    <source>
        <dbReference type="Pfam" id="PF12161"/>
    </source>
</evidence>
<sequence>MLRDQGVSYGDYIEQITYLLFLKMDEERVELLGEETCIPSQWRWSKLAEKDGDDLELQYRHTLEGLARESGLIGTIFRKSQNKLSDPAKLKRVVSLIDKGGPWVGLKVDVKGEIYEGLLERNASEVRSGAGQYFTPRPVIDAIVKCVDPRIDETVCDPACGTGGFLLSAFEHMKTQSQDREKLRQLKHNALHGVDIVDEVVRLCAMNLYLHGIGNGGSPVHQGDALSGDGGKRFDVVLTNPPFGKKSSYKVVGEDGSVSTEHESYEREDFKFSTSNKQLNFLQHIMTILDTHGRTGVVLPDNVLFEAGRAGEGIRKRLLEGFNFHTLLRLPTGIWYSPGVKANVLFFDKRPASREAQTRELWVYDYRTNVHKTLKTKRLTHADLDDFVRCYRERQETERFRRFSYDELIQRDKLNLDIFWLKDDSLEDIDSLPEPDVLATEIVENLEAALEQFRSVSAELAGEDERT</sequence>
<comment type="similarity">
    <text evidence="1">Belongs to the N(4)/N(6)-methyltransferase family.</text>
</comment>
<dbReference type="Proteomes" id="UP000553442">
    <property type="component" value="Unassembled WGS sequence"/>
</dbReference>
<keyword evidence="3 10" id="KW-0489">Methyltransferase</keyword>
<evidence type="ECO:0000256" key="4">
    <source>
        <dbReference type="ARBA" id="ARBA00022679"/>
    </source>
</evidence>
<dbReference type="InterPro" id="IPR051537">
    <property type="entry name" value="DNA_Adenine_Mtase"/>
</dbReference>
<dbReference type="InterPro" id="IPR002052">
    <property type="entry name" value="DNA_methylase_N6_adenine_CS"/>
</dbReference>
<keyword evidence="6" id="KW-0680">Restriction system</keyword>
<dbReference type="EC" id="2.1.1.72" evidence="2"/>
<dbReference type="InterPro" id="IPR022749">
    <property type="entry name" value="D12N6_MeTrfase_N"/>
</dbReference>
<proteinExistence type="inferred from homology"/>
<evidence type="ECO:0000256" key="2">
    <source>
        <dbReference type="ARBA" id="ARBA00011900"/>
    </source>
</evidence>
<comment type="caution">
    <text evidence="10">The sequence shown here is derived from an EMBL/GenBank/DDBJ whole genome shotgun (WGS) entry which is preliminary data.</text>
</comment>
<keyword evidence="4 10" id="KW-0808">Transferase</keyword>
<gene>
    <name evidence="10" type="ORF">BDK63_003173</name>
</gene>
<dbReference type="CDD" id="cd02440">
    <property type="entry name" value="AdoMet_MTases"/>
    <property type="match status" value="1"/>
</dbReference>
<dbReference type="InterPro" id="IPR029063">
    <property type="entry name" value="SAM-dependent_MTases_sf"/>
</dbReference>
<dbReference type="GO" id="GO:0009307">
    <property type="term" value="P:DNA restriction-modification system"/>
    <property type="evidence" value="ECO:0007669"/>
    <property type="project" value="UniProtKB-KW"/>
</dbReference>
<dbReference type="EMBL" id="JACHZF010000027">
    <property type="protein sequence ID" value="MBB3332279.1"/>
    <property type="molecule type" value="Genomic_DNA"/>
</dbReference>
<dbReference type="InterPro" id="IPR003356">
    <property type="entry name" value="DNA_methylase_A-5"/>
</dbReference>
<evidence type="ECO:0000256" key="7">
    <source>
        <dbReference type="ARBA" id="ARBA00047942"/>
    </source>
</evidence>
<evidence type="ECO:0000313" key="10">
    <source>
        <dbReference type="EMBL" id="MBB3332279.1"/>
    </source>
</evidence>
<dbReference type="PROSITE" id="PS00092">
    <property type="entry name" value="N6_MTASE"/>
    <property type="match status" value="1"/>
</dbReference>
<dbReference type="PANTHER" id="PTHR42933">
    <property type="entry name" value="SLR6095 PROTEIN"/>
    <property type="match status" value="1"/>
</dbReference>
<dbReference type="InterPro" id="IPR038333">
    <property type="entry name" value="T1MK-like_N_sf"/>
</dbReference>
<dbReference type="GO" id="GO:0003677">
    <property type="term" value="F:DNA binding"/>
    <property type="evidence" value="ECO:0007669"/>
    <property type="project" value="InterPro"/>
</dbReference>
<dbReference type="GO" id="GO:0009007">
    <property type="term" value="F:site-specific DNA-methyltransferase (adenine-specific) activity"/>
    <property type="evidence" value="ECO:0007669"/>
    <property type="project" value="UniProtKB-EC"/>
</dbReference>
<protein>
    <recommendedName>
        <fullName evidence="2">site-specific DNA-methyltransferase (adenine-specific)</fullName>
        <ecNumber evidence="2">2.1.1.72</ecNumber>
    </recommendedName>
</protein>